<keyword evidence="3" id="KW-1185">Reference proteome</keyword>
<dbReference type="AlphaFoldDB" id="A0A4C1TLX2"/>
<accession>A0A4C1TLX2</accession>
<evidence type="ECO:0000313" key="2">
    <source>
        <dbReference type="EMBL" id="GBP15579.1"/>
    </source>
</evidence>
<feature type="region of interest" description="Disordered" evidence="1">
    <location>
        <begin position="47"/>
        <end position="81"/>
    </location>
</feature>
<reference evidence="2 3" key="1">
    <citation type="journal article" date="2019" name="Commun. Biol.">
        <title>The bagworm genome reveals a unique fibroin gene that provides high tensile strength.</title>
        <authorList>
            <person name="Kono N."/>
            <person name="Nakamura H."/>
            <person name="Ohtoshi R."/>
            <person name="Tomita M."/>
            <person name="Numata K."/>
            <person name="Arakawa K."/>
        </authorList>
    </citation>
    <scope>NUCLEOTIDE SEQUENCE [LARGE SCALE GENOMIC DNA]</scope>
</reference>
<organism evidence="2 3">
    <name type="scientific">Eumeta variegata</name>
    <name type="common">Bagworm moth</name>
    <name type="synonym">Eumeta japonica</name>
    <dbReference type="NCBI Taxonomy" id="151549"/>
    <lineage>
        <taxon>Eukaryota</taxon>
        <taxon>Metazoa</taxon>
        <taxon>Ecdysozoa</taxon>
        <taxon>Arthropoda</taxon>
        <taxon>Hexapoda</taxon>
        <taxon>Insecta</taxon>
        <taxon>Pterygota</taxon>
        <taxon>Neoptera</taxon>
        <taxon>Endopterygota</taxon>
        <taxon>Lepidoptera</taxon>
        <taxon>Glossata</taxon>
        <taxon>Ditrysia</taxon>
        <taxon>Tineoidea</taxon>
        <taxon>Psychidae</taxon>
        <taxon>Oiketicinae</taxon>
        <taxon>Eumeta</taxon>
    </lineage>
</organism>
<comment type="caution">
    <text evidence="2">The sequence shown here is derived from an EMBL/GenBank/DDBJ whole genome shotgun (WGS) entry which is preliminary data.</text>
</comment>
<sequence>MHVKKEEICFVVTAAHQAFIYNAMIPPLTEEDIPSGQWLCHNCCMTKAAPSSSKSSSVERTSSASAVVNSRPNTPSAGGDLESIPLKFVICANEVAVGVNLQ</sequence>
<dbReference type="STRING" id="151549.A0A4C1TLX2"/>
<evidence type="ECO:0000313" key="3">
    <source>
        <dbReference type="Proteomes" id="UP000299102"/>
    </source>
</evidence>
<dbReference type="Proteomes" id="UP000299102">
    <property type="component" value="Unassembled WGS sequence"/>
</dbReference>
<feature type="compositionally biased region" description="Low complexity" evidence="1">
    <location>
        <begin position="48"/>
        <end position="66"/>
    </location>
</feature>
<feature type="compositionally biased region" description="Polar residues" evidence="1">
    <location>
        <begin position="67"/>
        <end position="76"/>
    </location>
</feature>
<evidence type="ECO:0000256" key="1">
    <source>
        <dbReference type="SAM" id="MobiDB-lite"/>
    </source>
</evidence>
<proteinExistence type="predicted"/>
<name>A0A4C1TLX2_EUMVA</name>
<dbReference type="EMBL" id="BGZK01005818">
    <property type="protein sequence ID" value="GBP15579.1"/>
    <property type="molecule type" value="Genomic_DNA"/>
</dbReference>
<protein>
    <submittedName>
        <fullName evidence="2">Uncharacterized protein</fullName>
    </submittedName>
</protein>
<gene>
    <name evidence="2" type="ORF">EVAR_71947_1</name>
</gene>